<evidence type="ECO:0000313" key="2">
    <source>
        <dbReference type="Proteomes" id="UP000562984"/>
    </source>
</evidence>
<dbReference type="RefSeq" id="WP_171197851.1">
    <property type="nucleotide sequence ID" value="NZ_JABEND010000001.1"/>
</dbReference>
<evidence type="ECO:0000313" key="1">
    <source>
        <dbReference type="EMBL" id="NNG34163.1"/>
    </source>
</evidence>
<sequence length="242" mass="24938">MEPMDERAVAAYYRQVGATLAAHLQGREIRLGGWSTDLPDTDPDYRWSADEVDTAVSRGVRWFSWHPATGSAVEVGAGSLEAAERSGPACVSVGVGDGANVATAATAALALIEDLRAAGGDGIPATDGQGGLLVYRTGGTDGRDAPSELRGLVQRLSERAPEIATLDVGSADGRAWLAVPEPGSVVPAPYSLVDSVEGTGAVVPLTLDEVAAVTAGMPLDPYPQDAVERLNTQGDYAAALLR</sequence>
<proteinExistence type="predicted"/>
<name>A0A849A4A9_9ACTN</name>
<accession>A0A849A4A9</accession>
<organism evidence="1 2">
    <name type="scientific">Nakamurella aerolata</name>
    <dbReference type="NCBI Taxonomy" id="1656892"/>
    <lineage>
        <taxon>Bacteria</taxon>
        <taxon>Bacillati</taxon>
        <taxon>Actinomycetota</taxon>
        <taxon>Actinomycetes</taxon>
        <taxon>Nakamurellales</taxon>
        <taxon>Nakamurellaceae</taxon>
        <taxon>Nakamurella</taxon>
    </lineage>
</organism>
<dbReference type="Gene3D" id="3.90.920.10">
    <property type="entry name" value="DNA primase, PRIM domain"/>
    <property type="match status" value="1"/>
</dbReference>
<dbReference type="Proteomes" id="UP000562984">
    <property type="component" value="Unassembled WGS sequence"/>
</dbReference>
<reference evidence="1 2" key="1">
    <citation type="submission" date="2020-05" db="EMBL/GenBank/DDBJ databases">
        <title>Nakamurella sp. DB0629 isolated from air conditioner.</title>
        <authorList>
            <person name="Kim D.H."/>
            <person name="Kim D.-U."/>
        </authorList>
    </citation>
    <scope>NUCLEOTIDE SEQUENCE [LARGE SCALE GENOMIC DNA]</scope>
    <source>
        <strain evidence="1 2">DB0629</strain>
    </source>
</reference>
<keyword evidence="2" id="KW-1185">Reference proteome</keyword>
<gene>
    <name evidence="1" type="ORF">HKD39_00210</name>
</gene>
<protein>
    <submittedName>
        <fullName evidence="1">Uncharacterized protein</fullName>
    </submittedName>
</protein>
<comment type="caution">
    <text evidence="1">The sequence shown here is derived from an EMBL/GenBank/DDBJ whole genome shotgun (WGS) entry which is preliminary data.</text>
</comment>
<dbReference type="AlphaFoldDB" id="A0A849A4A9"/>
<dbReference type="EMBL" id="JABEND010000001">
    <property type="protein sequence ID" value="NNG34163.1"/>
    <property type="molecule type" value="Genomic_DNA"/>
</dbReference>